<name>A0AAD9NTB9_RIDPI</name>
<evidence type="ECO:0000313" key="11">
    <source>
        <dbReference type="EMBL" id="KAK2179921.1"/>
    </source>
</evidence>
<evidence type="ECO:0000256" key="6">
    <source>
        <dbReference type="ARBA" id="ARBA00022964"/>
    </source>
</evidence>
<accession>A0AAD9NTB9</accession>
<dbReference type="GO" id="GO:0009086">
    <property type="term" value="P:methionine biosynthetic process"/>
    <property type="evidence" value="ECO:0007669"/>
    <property type="project" value="UniProtKB-KW"/>
</dbReference>
<dbReference type="Pfam" id="PF03079">
    <property type="entry name" value="ARD"/>
    <property type="match status" value="1"/>
</dbReference>
<keyword evidence="12" id="KW-1185">Reference proteome</keyword>
<dbReference type="InterPro" id="IPR011051">
    <property type="entry name" value="RmlC_Cupin_sf"/>
</dbReference>
<proteinExistence type="predicted"/>
<dbReference type="SUPFAM" id="SSF51182">
    <property type="entry name" value="RmlC-like cupins"/>
    <property type="match status" value="1"/>
</dbReference>
<dbReference type="GO" id="GO:0046872">
    <property type="term" value="F:metal ion binding"/>
    <property type="evidence" value="ECO:0007669"/>
    <property type="project" value="UniProtKB-KW"/>
</dbReference>
<keyword evidence="8" id="KW-0408">Iron</keyword>
<keyword evidence="9" id="KW-0486">Methionine biosynthesis</keyword>
<dbReference type="EC" id="1.13.11.54" evidence="10"/>
<evidence type="ECO:0000256" key="9">
    <source>
        <dbReference type="ARBA" id="ARBA00023167"/>
    </source>
</evidence>
<keyword evidence="7" id="KW-0560">Oxidoreductase</keyword>
<evidence type="ECO:0000256" key="7">
    <source>
        <dbReference type="ARBA" id="ARBA00023002"/>
    </source>
</evidence>
<dbReference type="InterPro" id="IPR014710">
    <property type="entry name" value="RmlC-like_jellyroll"/>
</dbReference>
<evidence type="ECO:0000313" key="12">
    <source>
        <dbReference type="Proteomes" id="UP001209878"/>
    </source>
</evidence>
<dbReference type="CDD" id="cd02232">
    <property type="entry name" value="cupin_ARD"/>
    <property type="match status" value="1"/>
</dbReference>
<evidence type="ECO:0000256" key="10">
    <source>
        <dbReference type="ARBA" id="ARBA00039005"/>
    </source>
</evidence>
<sequence>MVRAWYLEPTGDNDLSVSVPGDEQLLNQEEVTTTTGVRIYHITISRNPNDPVLHKLKQDIGIRYEDVIVIKEGKPEYRNQVRVFGTEHLHPDDEIRWLETGVTYYDVRTLDDGWVRLELSKGDLIVLPAGLYHRLVLAPGKTYLKMRRYFASESRWAGHRRPADDHPARRKYLAAMGPEVAVEGMRTDHAYRRLH</sequence>
<protein>
    <recommendedName>
        <fullName evidence="10">acireductone dioxygenase (Fe(2+)-requiring)</fullName>
        <ecNumber evidence="10">1.13.11.54</ecNumber>
    </recommendedName>
</protein>
<evidence type="ECO:0000256" key="1">
    <source>
        <dbReference type="ARBA" id="ARBA00000428"/>
    </source>
</evidence>
<dbReference type="Gene3D" id="2.60.120.10">
    <property type="entry name" value="Jelly Rolls"/>
    <property type="match status" value="1"/>
</dbReference>
<comment type="catalytic activity">
    <reaction evidence="1">
        <text>1,2-dihydroxy-5-(methylsulfanyl)pent-1-en-3-one + O2 = 4-methylsulfanyl-2-oxobutanoate + formate + 2 H(+)</text>
        <dbReference type="Rhea" id="RHEA:24504"/>
        <dbReference type="ChEBI" id="CHEBI:15378"/>
        <dbReference type="ChEBI" id="CHEBI:15379"/>
        <dbReference type="ChEBI" id="CHEBI:15740"/>
        <dbReference type="ChEBI" id="CHEBI:16723"/>
        <dbReference type="ChEBI" id="CHEBI:49252"/>
        <dbReference type="EC" id="1.13.11.54"/>
    </reaction>
</comment>
<organism evidence="11 12">
    <name type="scientific">Ridgeia piscesae</name>
    <name type="common">Tubeworm</name>
    <dbReference type="NCBI Taxonomy" id="27915"/>
    <lineage>
        <taxon>Eukaryota</taxon>
        <taxon>Metazoa</taxon>
        <taxon>Spiralia</taxon>
        <taxon>Lophotrochozoa</taxon>
        <taxon>Annelida</taxon>
        <taxon>Polychaeta</taxon>
        <taxon>Sedentaria</taxon>
        <taxon>Canalipalpata</taxon>
        <taxon>Sabellida</taxon>
        <taxon>Siboglinidae</taxon>
        <taxon>Ridgeia</taxon>
    </lineage>
</organism>
<keyword evidence="6" id="KW-0223">Dioxygenase</keyword>
<gene>
    <name evidence="11" type="ORF">NP493_466g02002</name>
</gene>
<dbReference type="EMBL" id="JAODUO010000465">
    <property type="protein sequence ID" value="KAK2179921.1"/>
    <property type="molecule type" value="Genomic_DNA"/>
</dbReference>
<keyword evidence="5" id="KW-0479">Metal-binding</keyword>
<dbReference type="PANTHER" id="PTHR23418">
    <property type="entry name" value="ACIREDUCTONE DIOXYGENASE"/>
    <property type="match status" value="1"/>
</dbReference>
<dbReference type="InterPro" id="IPR004313">
    <property type="entry name" value="ARD"/>
</dbReference>
<comment type="caution">
    <text evidence="11">The sequence shown here is derived from an EMBL/GenBank/DDBJ whole genome shotgun (WGS) entry which is preliminary data.</text>
</comment>
<evidence type="ECO:0000256" key="4">
    <source>
        <dbReference type="ARBA" id="ARBA00022605"/>
    </source>
</evidence>
<keyword evidence="4" id="KW-0028">Amino-acid biosynthesis</keyword>
<evidence type="ECO:0000256" key="5">
    <source>
        <dbReference type="ARBA" id="ARBA00022723"/>
    </source>
</evidence>
<evidence type="ECO:0000256" key="2">
    <source>
        <dbReference type="ARBA" id="ARBA00001954"/>
    </source>
</evidence>
<reference evidence="11" key="1">
    <citation type="journal article" date="2023" name="Mol. Biol. Evol.">
        <title>Third-Generation Sequencing Reveals the Adaptive Role of the Epigenome in Three Deep-Sea Polychaetes.</title>
        <authorList>
            <person name="Perez M."/>
            <person name="Aroh O."/>
            <person name="Sun Y."/>
            <person name="Lan Y."/>
            <person name="Juniper S.K."/>
            <person name="Young C.R."/>
            <person name="Angers B."/>
            <person name="Qian P.Y."/>
        </authorList>
    </citation>
    <scope>NUCLEOTIDE SEQUENCE</scope>
    <source>
        <strain evidence="11">R07B-5</strain>
    </source>
</reference>
<dbReference type="Proteomes" id="UP001209878">
    <property type="component" value="Unassembled WGS sequence"/>
</dbReference>
<keyword evidence="3" id="KW-0533">Nickel</keyword>
<comment type="cofactor">
    <cofactor evidence="2">
        <name>Fe(2+)</name>
        <dbReference type="ChEBI" id="CHEBI:29033"/>
    </cofactor>
</comment>
<evidence type="ECO:0000256" key="8">
    <source>
        <dbReference type="ARBA" id="ARBA00023004"/>
    </source>
</evidence>
<evidence type="ECO:0000256" key="3">
    <source>
        <dbReference type="ARBA" id="ARBA00022596"/>
    </source>
</evidence>
<dbReference type="AlphaFoldDB" id="A0AAD9NTB9"/>
<dbReference type="PANTHER" id="PTHR23418:SF0">
    <property type="entry name" value="ACIREDUCTONE DIOXYGENASE"/>
    <property type="match status" value="1"/>
</dbReference>
<dbReference type="GO" id="GO:0010309">
    <property type="term" value="F:acireductone dioxygenase [iron(II)-requiring] activity"/>
    <property type="evidence" value="ECO:0007669"/>
    <property type="project" value="UniProtKB-EC"/>
</dbReference>